<dbReference type="EMBL" id="CADCTE010000067">
    <property type="protein sequence ID" value="CAA9230961.1"/>
    <property type="molecule type" value="Genomic_DNA"/>
</dbReference>
<dbReference type="AlphaFoldDB" id="A0A6J4HQV5"/>
<feature type="non-terminal residue" evidence="1">
    <location>
        <position position="46"/>
    </location>
</feature>
<sequence>WCCAEESFVHLRWPPLTGTFRSTSLPFRAALLLVKRVEAHRPTVFG</sequence>
<protein>
    <submittedName>
        <fullName evidence="1">Uncharacterized protein</fullName>
    </submittedName>
</protein>
<evidence type="ECO:0000313" key="1">
    <source>
        <dbReference type="EMBL" id="CAA9230961.1"/>
    </source>
</evidence>
<proteinExistence type="predicted"/>
<feature type="non-terminal residue" evidence="1">
    <location>
        <position position="1"/>
    </location>
</feature>
<organism evidence="1">
    <name type="scientific">uncultured Arthrobacter sp</name>
    <dbReference type="NCBI Taxonomy" id="114050"/>
    <lineage>
        <taxon>Bacteria</taxon>
        <taxon>Bacillati</taxon>
        <taxon>Actinomycetota</taxon>
        <taxon>Actinomycetes</taxon>
        <taxon>Micrococcales</taxon>
        <taxon>Micrococcaceae</taxon>
        <taxon>Arthrobacter</taxon>
        <taxon>environmental samples</taxon>
    </lineage>
</organism>
<name>A0A6J4HQV5_9MICC</name>
<gene>
    <name evidence="1" type="ORF">AVDCRST_MAG83-1145</name>
</gene>
<accession>A0A6J4HQV5</accession>
<reference evidence="1" key="1">
    <citation type="submission" date="2020-02" db="EMBL/GenBank/DDBJ databases">
        <authorList>
            <person name="Meier V. D."/>
        </authorList>
    </citation>
    <scope>NUCLEOTIDE SEQUENCE</scope>
    <source>
        <strain evidence="1">AVDCRST_MAG83</strain>
    </source>
</reference>